<sequence length="210" mass="23221">MKESVNGIANYGWKDAEPKDSQAYLSEPIVKILHNLKAEKILDLGCGNGAFSHYLHNQGFSVVGCDADQDGIEIAKAGNSGAKFKQLSVYDSPDLLHEAFFDTVISTEVIEHLFSPSALPRFARTVLKPDGHLIVTTPYHGYLKNLLICLAGKWDSHHTSLWEGGHIKFWSYRSLSQLLEANGFKVIGFKGAGRTFGLWKSMIITAQINN</sequence>
<keyword evidence="1" id="KW-0489">Methyltransferase</keyword>
<dbReference type="RefSeq" id="WP_127028996.1">
    <property type="nucleotide sequence ID" value="NZ_RYFG02000018.1"/>
</dbReference>
<proteinExistence type="predicted"/>
<gene>
    <name evidence="1" type="ORF">EKO24_003330</name>
</gene>
<dbReference type="SUPFAM" id="SSF53335">
    <property type="entry name" value="S-adenosyl-L-methionine-dependent methyltransferases"/>
    <property type="match status" value="1"/>
</dbReference>
<organism evidence="1 2">
    <name type="scientific">Candidatus Methylobacter oryzae</name>
    <dbReference type="NCBI Taxonomy" id="2497749"/>
    <lineage>
        <taxon>Bacteria</taxon>
        <taxon>Pseudomonadati</taxon>
        <taxon>Pseudomonadota</taxon>
        <taxon>Gammaproteobacteria</taxon>
        <taxon>Methylococcales</taxon>
        <taxon>Methylococcaceae</taxon>
        <taxon>Methylobacter</taxon>
    </lineage>
</organism>
<dbReference type="GO" id="GO:0032259">
    <property type="term" value="P:methylation"/>
    <property type="evidence" value="ECO:0007669"/>
    <property type="project" value="UniProtKB-KW"/>
</dbReference>
<dbReference type="PANTHER" id="PTHR43861:SF6">
    <property type="entry name" value="METHYLTRANSFERASE TYPE 11"/>
    <property type="match status" value="1"/>
</dbReference>
<dbReference type="PANTHER" id="PTHR43861">
    <property type="entry name" value="TRANS-ACONITATE 2-METHYLTRANSFERASE-RELATED"/>
    <property type="match status" value="1"/>
</dbReference>
<dbReference type="Gene3D" id="3.40.50.150">
    <property type="entry name" value="Vaccinia Virus protein VP39"/>
    <property type="match status" value="1"/>
</dbReference>
<dbReference type="EMBL" id="RYFG02000018">
    <property type="protein sequence ID" value="TRX01778.1"/>
    <property type="molecule type" value="Genomic_DNA"/>
</dbReference>
<evidence type="ECO:0000313" key="2">
    <source>
        <dbReference type="Proteomes" id="UP000733744"/>
    </source>
</evidence>
<dbReference type="Pfam" id="PF13489">
    <property type="entry name" value="Methyltransf_23"/>
    <property type="match status" value="1"/>
</dbReference>
<dbReference type="Proteomes" id="UP000733744">
    <property type="component" value="Unassembled WGS sequence"/>
</dbReference>
<keyword evidence="1" id="KW-0808">Transferase</keyword>
<reference evidence="1 2" key="1">
    <citation type="journal article" date="2019" name="Antonie Van Leeuwenhoek">
        <title>Description of 'Ca. Methylobacter oryzae' KRF1, a novel species from the environmentally important Methylobacter clade 2.</title>
        <authorList>
            <person name="Khatri K."/>
            <person name="Mohite J.A."/>
            <person name="Pandit P.S."/>
            <person name="Bahulikar R."/>
            <person name="Rahalkar M.C."/>
        </authorList>
    </citation>
    <scope>NUCLEOTIDE SEQUENCE [LARGE SCALE GENOMIC DNA]</scope>
    <source>
        <strain evidence="1 2">KRF1</strain>
    </source>
</reference>
<protein>
    <submittedName>
        <fullName evidence="1">Class I SAM-dependent methyltransferase</fullName>
    </submittedName>
</protein>
<name>A0ABY3CF69_9GAMM</name>
<evidence type="ECO:0000313" key="1">
    <source>
        <dbReference type="EMBL" id="TRX01778.1"/>
    </source>
</evidence>
<dbReference type="InterPro" id="IPR029063">
    <property type="entry name" value="SAM-dependent_MTases_sf"/>
</dbReference>
<accession>A0ABY3CF69</accession>
<keyword evidence="2" id="KW-1185">Reference proteome</keyword>
<comment type="caution">
    <text evidence="1">The sequence shown here is derived from an EMBL/GenBank/DDBJ whole genome shotgun (WGS) entry which is preliminary data.</text>
</comment>
<dbReference type="CDD" id="cd02440">
    <property type="entry name" value="AdoMet_MTases"/>
    <property type="match status" value="1"/>
</dbReference>
<dbReference type="GO" id="GO:0008168">
    <property type="term" value="F:methyltransferase activity"/>
    <property type="evidence" value="ECO:0007669"/>
    <property type="project" value="UniProtKB-KW"/>
</dbReference>